<reference evidence="6" key="1">
    <citation type="journal article" date="2019" name="Int. J. Syst. Evol. Microbiol.">
        <title>The Global Catalogue of Microorganisms (GCM) 10K type strain sequencing project: providing services to taxonomists for standard genome sequencing and annotation.</title>
        <authorList>
            <consortium name="The Broad Institute Genomics Platform"/>
            <consortium name="The Broad Institute Genome Sequencing Center for Infectious Disease"/>
            <person name="Wu L."/>
            <person name="Ma J."/>
        </authorList>
    </citation>
    <scope>NUCLEOTIDE SEQUENCE [LARGE SCALE GENOMIC DNA]</scope>
    <source>
        <strain evidence="6">ICMP 19515</strain>
    </source>
</reference>
<dbReference type="EMBL" id="JBHRVD010000001">
    <property type="protein sequence ID" value="MFC3326970.1"/>
    <property type="molecule type" value="Genomic_DNA"/>
</dbReference>
<dbReference type="SUPFAM" id="SSF46689">
    <property type="entry name" value="Homeodomain-like"/>
    <property type="match status" value="2"/>
</dbReference>
<dbReference type="SMART" id="SM00342">
    <property type="entry name" value="HTH_ARAC"/>
    <property type="match status" value="1"/>
</dbReference>
<evidence type="ECO:0000313" key="6">
    <source>
        <dbReference type="Proteomes" id="UP001595648"/>
    </source>
</evidence>
<dbReference type="InterPro" id="IPR009057">
    <property type="entry name" value="Homeodomain-like_sf"/>
</dbReference>
<keyword evidence="2" id="KW-0238">DNA-binding</keyword>
<accession>A0ABV7MYF4</accession>
<gene>
    <name evidence="5" type="ORF">ACFOJ9_35200</name>
</gene>
<proteinExistence type="predicted"/>
<dbReference type="InterPro" id="IPR018060">
    <property type="entry name" value="HTH_AraC"/>
</dbReference>
<organism evidence="5 6">
    <name type="scientific">Mesorhizobium cantuariense</name>
    <dbReference type="NCBI Taxonomy" id="1300275"/>
    <lineage>
        <taxon>Bacteria</taxon>
        <taxon>Pseudomonadati</taxon>
        <taxon>Pseudomonadota</taxon>
        <taxon>Alphaproteobacteria</taxon>
        <taxon>Hyphomicrobiales</taxon>
        <taxon>Phyllobacteriaceae</taxon>
        <taxon>Mesorhizobium</taxon>
    </lineage>
</organism>
<evidence type="ECO:0000256" key="3">
    <source>
        <dbReference type="ARBA" id="ARBA00023163"/>
    </source>
</evidence>
<keyword evidence="3" id="KW-0804">Transcription</keyword>
<keyword evidence="1" id="KW-0805">Transcription regulation</keyword>
<feature type="domain" description="HTH araC/xylS-type" evidence="4">
    <location>
        <begin position="192"/>
        <end position="290"/>
    </location>
</feature>
<dbReference type="InterPro" id="IPR009594">
    <property type="entry name" value="Tscrpt_reg_HTH_AraC_N"/>
</dbReference>
<dbReference type="InterPro" id="IPR018062">
    <property type="entry name" value="HTH_AraC-typ_CS"/>
</dbReference>
<dbReference type="Pfam" id="PF12833">
    <property type="entry name" value="HTH_18"/>
    <property type="match status" value="1"/>
</dbReference>
<dbReference type="PANTHER" id="PTHR43436:SF1">
    <property type="entry name" value="TRANSCRIPTIONAL REGULATORY PROTEIN"/>
    <property type="match status" value="1"/>
</dbReference>
<sequence length="302" mass="32996">MREADIMSEALRELIDIAGRHARGRRTTTAIPRVSIGRSEVATPPMAEVWGAGILFVLQGAKTVLIGDRTLRYNPASYFIYTVDTPTISQLVAATAKHPYLAIGFTLDLQAVAALLVEHEPALGGDSFSTSPVNEDLLDALRRIMRLLDRPAEIPVLAAALEREMLFRLLQGPQGAKLRQLARADGHLSRIGQAIAWIRTHCHQPVRVSDLAEIAHMSNAAFYRHFKAATAMSPIQYQKQIRLLEARQLLAAQPGNVASIAFAVGYESASQFSREYARQFGSPPARDAARLLAAGEVAVEVI</sequence>
<dbReference type="PROSITE" id="PS01124">
    <property type="entry name" value="HTH_ARAC_FAMILY_2"/>
    <property type="match status" value="1"/>
</dbReference>
<dbReference type="Proteomes" id="UP001595648">
    <property type="component" value="Unassembled WGS sequence"/>
</dbReference>
<evidence type="ECO:0000256" key="1">
    <source>
        <dbReference type="ARBA" id="ARBA00023015"/>
    </source>
</evidence>
<dbReference type="PANTHER" id="PTHR43436">
    <property type="entry name" value="ARAC-FAMILY TRANSCRIPTIONAL REGULATOR"/>
    <property type="match status" value="1"/>
</dbReference>
<name>A0ABV7MYF4_9HYPH</name>
<comment type="caution">
    <text evidence="5">The sequence shown here is derived from an EMBL/GenBank/DDBJ whole genome shotgun (WGS) entry which is preliminary data.</text>
</comment>
<dbReference type="Gene3D" id="1.10.10.60">
    <property type="entry name" value="Homeodomain-like"/>
    <property type="match status" value="1"/>
</dbReference>
<dbReference type="PROSITE" id="PS00041">
    <property type="entry name" value="HTH_ARAC_FAMILY_1"/>
    <property type="match status" value="1"/>
</dbReference>
<dbReference type="RefSeq" id="WP_378986220.1">
    <property type="nucleotide sequence ID" value="NZ_JBHRVD010000001.1"/>
</dbReference>
<dbReference type="Pfam" id="PF06719">
    <property type="entry name" value="AraC_N"/>
    <property type="match status" value="1"/>
</dbReference>
<evidence type="ECO:0000256" key="2">
    <source>
        <dbReference type="ARBA" id="ARBA00023125"/>
    </source>
</evidence>
<protein>
    <submittedName>
        <fullName evidence="5">AraC family transcriptional regulator N-terminal domain-containing protein</fullName>
    </submittedName>
</protein>
<keyword evidence="6" id="KW-1185">Reference proteome</keyword>
<evidence type="ECO:0000259" key="4">
    <source>
        <dbReference type="PROSITE" id="PS01124"/>
    </source>
</evidence>
<evidence type="ECO:0000313" key="5">
    <source>
        <dbReference type="EMBL" id="MFC3326970.1"/>
    </source>
</evidence>